<dbReference type="AlphaFoldDB" id="A0A8C3QSL6"/>
<keyword evidence="4" id="KW-1185">Reference proteome</keyword>
<protein>
    <submittedName>
        <fullName evidence="3">Uncharacterized protein</fullName>
    </submittedName>
</protein>
<feature type="coiled-coil region" evidence="1">
    <location>
        <begin position="83"/>
        <end position="131"/>
    </location>
</feature>
<organism evidence="3 4">
    <name type="scientific">Cyanoderma ruficeps</name>
    <name type="common">rufous-capped babbler</name>
    <dbReference type="NCBI Taxonomy" id="181631"/>
    <lineage>
        <taxon>Eukaryota</taxon>
        <taxon>Metazoa</taxon>
        <taxon>Chordata</taxon>
        <taxon>Craniata</taxon>
        <taxon>Vertebrata</taxon>
        <taxon>Euteleostomi</taxon>
        <taxon>Archelosauria</taxon>
        <taxon>Archosauria</taxon>
        <taxon>Dinosauria</taxon>
        <taxon>Saurischia</taxon>
        <taxon>Theropoda</taxon>
        <taxon>Coelurosauria</taxon>
        <taxon>Aves</taxon>
        <taxon>Neognathae</taxon>
        <taxon>Neoaves</taxon>
        <taxon>Telluraves</taxon>
        <taxon>Australaves</taxon>
        <taxon>Passeriformes</taxon>
        <taxon>Sylvioidea</taxon>
        <taxon>Timaliidae</taxon>
        <taxon>Cyanoderma</taxon>
    </lineage>
</organism>
<reference evidence="3" key="1">
    <citation type="submission" date="2025-08" db="UniProtKB">
        <authorList>
            <consortium name="Ensembl"/>
        </authorList>
    </citation>
    <scope>IDENTIFICATION</scope>
</reference>
<feature type="compositionally biased region" description="Pro residues" evidence="2">
    <location>
        <begin position="480"/>
        <end position="489"/>
    </location>
</feature>
<evidence type="ECO:0000313" key="3">
    <source>
        <dbReference type="Ensembl" id="ENSCRFP00000010234.1"/>
    </source>
</evidence>
<feature type="region of interest" description="Disordered" evidence="2">
    <location>
        <begin position="399"/>
        <end position="433"/>
    </location>
</feature>
<evidence type="ECO:0000256" key="1">
    <source>
        <dbReference type="SAM" id="Coils"/>
    </source>
</evidence>
<sequence length="514" mass="57833">PLEKFASMDKTAFYALLAKHGARPSPAGEGWAQNNWFNFENIVDRIYSLQHDARYKLGRNKTILCSVLGACLSAAIETRFKRVNEENAVIDSLQNLVEAVQKQLEQERNQKDSLQNLVKALKEHLEQKTDQIYLLQTSLAEERNTPSKKLVHMQNCGEHCCSNLRPLTKTEYNYINEEDQDPHITTKEIPYTATESAKLKKEYSHLPSEFETEYVFRVSLTGGDQIKLSEQNASGYWGRGVFLTTGNTRAPWSLTQCAAHWAGGLSPLERGDPLAIVGTSDQLLENIHKAACLQMLHERKLISGNESPMQQPVKPEIMIPLIHSLLEFIKPTVILLQKTIAFNTLVDRLERFLGHTSDQTGSTDSSSSLPFSTPSTQSGSSHKVWTWSEVAEELISYSRKHGPVKHSEDKPEKPRGVRHVAPSNEKPEKGKQISNRQQLWLLGLKRGVPREVMDRLSSDKLSKIIFSWPSPKPIALNPPNRQPSVPPLPEALGNKPQHSLTQVFNNETQQTSGK</sequence>
<keyword evidence="1" id="KW-0175">Coiled coil</keyword>
<feature type="region of interest" description="Disordered" evidence="2">
    <location>
        <begin position="357"/>
        <end position="382"/>
    </location>
</feature>
<feature type="compositionally biased region" description="Low complexity" evidence="2">
    <location>
        <begin position="357"/>
        <end position="378"/>
    </location>
</feature>
<feature type="compositionally biased region" description="Basic and acidic residues" evidence="2">
    <location>
        <begin position="405"/>
        <end position="415"/>
    </location>
</feature>
<reference evidence="3" key="2">
    <citation type="submission" date="2025-09" db="UniProtKB">
        <authorList>
            <consortium name="Ensembl"/>
        </authorList>
    </citation>
    <scope>IDENTIFICATION</scope>
</reference>
<feature type="region of interest" description="Disordered" evidence="2">
    <location>
        <begin position="470"/>
        <end position="498"/>
    </location>
</feature>
<evidence type="ECO:0000313" key="4">
    <source>
        <dbReference type="Proteomes" id="UP000694396"/>
    </source>
</evidence>
<dbReference type="Ensembl" id="ENSCRFT00000010599.1">
    <property type="protein sequence ID" value="ENSCRFP00000010234.1"/>
    <property type="gene ID" value="ENSCRFG00000008007.1"/>
</dbReference>
<accession>A0A8C3QSL6</accession>
<dbReference type="Proteomes" id="UP000694396">
    <property type="component" value="Unplaced"/>
</dbReference>
<evidence type="ECO:0000256" key="2">
    <source>
        <dbReference type="SAM" id="MobiDB-lite"/>
    </source>
</evidence>
<name>A0A8C3QSL6_9PASS</name>
<proteinExistence type="predicted"/>